<protein>
    <submittedName>
        <fullName evidence="2">Uncharacterized protein</fullName>
    </submittedName>
</protein>
<evidence type="ECO:0000256" key="1">
    <source>
        <dbReference type="SAM" id="MobiDB-lite"/>
    </source>
</evidence>
<organism evidence="2 3">
    <name type="scientific">Cochliobolus carbonum (strain 26-R-13)</name>
    <name type="common">Maize leaf spot fungus</name>
    <name type="synonym">Bipolaris zeicola</name>
    <dbReference type="NCBI Taxonomy" id="930089"/>
    <lineage>
        <taxon>Eukaryota</taxon>
        <taxon>Fungi</taxon>
        <taxon>Dikarya</taxon>
        <taxon>Ascomycota</taxon>
        <taxon>Pezizomycotina</taxon>
        <taxon>Dothideomycetes</taxon>
        <taxon>Pleosporomycetidae</taxon>
        <taxon>Pleosporales</taxon>
        <taxon>Pleosporineae</taxon>
        <taxon>Pleosporaceae</taxon>
        <taxon>Bipolaris</taxon>
    </lineage>
</organism>
<dbReference type="AlphaFoldDB" id="W6YME6"/>
<dbReference type="Proteomes" id="UP000053841">
    <property type="component" value="Unassembled WGS sequence"/>
</dbReference>
<proteinExistence type="predicted"/>
<dbReference type="EMBL" id="KI964629">
    <property type="protein sequence ID" value="EUC32591.1"/>
    <property type="molecule type" value="Genomic_DNA"/>
</dbReference>
<evidence type="ECO:0000313" key="3">
    <source>
        <dbReference type="Proteomes" id="UP000053841"/>
    </source>
</evidence>
<feature type="region of interest" description="Disordered" evidence="1">
    <location>
        <begin position="1"/>
        <end position="92"/>
    </location>
</feature>
<dbReference type="GeneID" id="19146088"/>
<reference evidence="2 3" key="1">
    <citation type="journal article" date="2013" name="PLoS Genet.">
        <title>Comparative genome structure, secondary metabolite, and effector coding capacity across Cochliobolus pathogens.</title>
        <authorList>
            <person name="Condon B.J."/>
            <person name="Leng Y."/>
            <person name="Wu D."/>
            <person name="Bushley K.E."/>
            <person name="Ohm R.A."/>
            <person name="Otillar R."/>
            <person name="Martin J."/>
            <person name="Schackwitz W."/>
            <person name="Grimwood J."/>
            <person name="MohdZainudin N."/>
            <person name="Xue C."/>
            <person name="Wang R."/>
            <person name="Manning V.A."/>
            <person name="Dhillon B."/>
            <person name="Tu Z.J."/>
            <person name="Steffenson B.J."/>
            <person name="Salamov A."/>
            <person name="Sun H."/>
            <person name="Lowry S."/>
            <person name="LaButti K."/>
            <person name="Han J."/>
            <person name="Copeland A."/>
            <person name="Lindquist E."/>
            <person name="Barry K."/>
            <person name="Schmutz J."/>
            <person name="Baker S.E."/>
            <person name="Ciuffetti L.M."/>
            <person name="Grigoriev I.V."/>
            <person name="Zhong S."/>
            <person name="Turgeon B.G."/>
        </authorList>
    </citation>
    <scope>NUCLEOTIDE SEQUENCE [LARGE SCALE GENOMIC DNA]</scope>
    <source>
        <strain evidence="2 3">26-R-13</strain>
    </source>
</reference>
<evidence type="ECO:0000313" key="2">
    <source>
        <dbReference type="EMBL" id="EUC32591.1"/>
    </source>
</evidence>
<gene>
    <name evidence="2" type="ORF">COCCADRAFT_26910</name>
</gene>
<feature type="compositionally biased region" description="Pro residues" evidence="1">
    <location>
        <begin position="71"/>
        <end position="80"/>
    </location>
</feature>
<dbReference type="HOGENOM" id="CLU_2061106_0_0_1"/>
<dbReference type="RefSeq" id="XP_007713084.1">
    <property type="nucleotide sequence ID" value="XM_007714894.1"/>
</dbReference>
<name>W6YME6_COCC2</name>
<keyword evidence="3" id="KW-1185">Reference proteome</keyword>
<sequence length="119" mass="12869">MSAEWPMARENQALEYKRVGIGRHGGASNRRVGRASSELVHRDAARPASIGPHLQSVPELRPSRSRDVSMPPLPSSPTPPAQQSRPCCPPPHAFVRSPSFLLTASQHAFPTGAPQTFCP</sequence>
<dbReference type="KEGG" id="bze:COCCADRAFT_26910"/>
<accession>W6YME6</accession>